<dbReference type="AlphaFoldDB" id="A0A8J2YGI9"/>
<sequence length="67" mass="7508">MLPLLPAVGLAALGLAILTFGRREMNRITRKLDDRDEANGTLPDKNAPMLRRDPQSGQWRPDPERNA</sequence>
<dbReference type="EMBL" id="BMCP01000001">
    <property type="protein sequence ID" value="GGE35517.1"/>
    <property type="molecule type" value="Genomic_DNA"/>
</dbReference>
<comment type="caution">
    <text evidence="2">The sequence shown here is derived from an EMBL/GenBank/DDBJ whole genome shotgun (WGS) entry which is preliminary data.</text>
</comment>
<protein>
    <submittedName>
        <fullName evidence="2">Uncharacterized protein</fullName>
    </submittedName>
</protein>
<reference evidence="2" key="2">
    <citation type="submission" date="2020-09" db="EMBL/GenBank/DDBJ databases">
        <authorList>
            <person name="Sun Q."/>
            <person name="Sedlacek I."/>
        </authorList>
    </citation>
    <scope>NUCLEOTIDE SEQUENCE</scope>
    <source>
        <strain evidence="2">CCM 7684</strain>
    </source>
</reference>
<dbReference type="Proteomes" id="UP000602745">
    <property type="component" value="Unassembled WGS sequence"/>
</dbReference>
<keyword evidence="3" id="KW-1185">Reference proteome</keyword>
<accession>A0A8J2YGI9</accession>
<dbReference type="RefSeq" id="WP_188408677.1">
    <property type="nucleotide sequence ID" value="NZ_BMCP01000001.1"/>
</dbReference>
<feature type="region of interest" description="Disordered" evidence="1">
    <location>
        <begin position="30"/>
        <end position="67"/>
    </location>
</feature>
<organism evidence="2 3">
    <name type="scientific">Agaricicola taiwanensis</name>
    <dbReference type="NCBI Taxonomy" id="591372"/>
    <lineage>
        <taxon>Bacteria</taxon>
        <taxon>Pseudomonadati</taxon>
        <taxon>Pseudomonadota</taxon>
        <taxon>Alphaproteobacteria</taxon>
        <taxon>Rhodobacterales</taxon>
        <taxon>Paracoccaceae</taxon>
        <taxon>Agaricicola</taxon>
    </lineage>
</organism>
<evidence type="ECO:0000256" key="1">
    <source>
        <dbReference type="SAM" id="MobiDB-lite"/>
    </source>
</evidence>
<gene>
    <name evidence="2" type="ORF">GCM10007276_11230</name>
</gene>
<name>A0A8J2YGI9_9RHOB</name>
<proteinExistence type="predicted"/>
<reference evidence="2" key="1">
    <citation type="journal article" date="2014" name="Int. J. Syst. Evol. Microbiol.">
        <title>Complete genome sequence of Corynebacterium casei LMG S-19264T (=DSM 44701T), isolated from a smear-ripened cheese.</title>
        <authorList>
            <consortium name="US DOE Joint Genome Institute (JGI-PGF)"/>
            <person name="Walter F."/>
            <person name="Albersmeier A."/>
            <person name="Kalinowski J."/>
            <person name="Ruckert C."/>
        </authorList>
    </citation>
    <scope>NUCLEOTIDE SEQUENCE</scope>
    <source>
        <strain evidence="2">CCM 7684</strain>
    </source>
</reference>
<evidence type="ECO:0000313" key="2">
    <source>
        <dbReference type="EMBL" id="GGE35517.1"/>
    </source>
</evidence>
<evidence type="ECO:0000313" key="3">
    <source>
        <dbReference type="Proteomes" id="UP000602745"/>
    </source>
</evidence>